<proteinExistence type="predicted"/>
<accession>A0ABU8GUW2</accession>
<feature type="region of interest" description="Disordered" evidence="1">
    <location>
        <begin position="62"/>
        <end position="102"/>
    </location>
</feature>
<evidence type="ECO:0008006" key="5">
    <source>
        <dbReference type="Google" id="ProtNLM"/>
    </source>
</evidence>
<comment type="caution">
    <text evidence="3">The sequence shown here is derived from an EMBL/GenBank/DDBJ whole genome shotgun (WGS) entry which is preliminary data.</text>
</comment>
<evidence type="ECO:0000256" key="2">
    <source>
        <dbReference type="SAM" id="Phobius"/>
    </source>
</evidence>
<dbReference type="Proteomes" id="UP001365781">
    <property type="component" value="Unassembled WGS sequence"/>
</dbReference>
<dbReference type="EMBL" id="JBBAYM010000083">
    <property type="protein sequence ID" value="MEI5616996.1"/>
    <property type="molecule type" value="Genomic_DNA"/>
</dbReference>
<organism evidence="3 4">
    <name type="scientific">Streptomyces brasiliscabiei</name>
    <dbReference type="NCBI Taxonomy" id="2736302"/>
    <lineage>
        <taxon>Bacteria</taxon>
        <taxon>Bacillati</taxon>
        <taxon>Actinomycetota</taxon>
        <taxon>Actinomycetes</taxon>
        <taxon>Kitasatosporales</taxon>
        <taxon>Streptomycetaceae</taxon>
        <taxon>Streptomyces</taxon>
    </lineage>
</organism>
<keyword evidence="2" id="KW-1133">Transmembrane helix</keyword>
<gene>
    <name evidence="3" type="ORF">WB403_48720</name>
</gene>
<name>A0ABU8GUW2_9ACTN</name>
<evidence type="ECO:0000313" key="4">
    <source>
        <dbReference type="Proteomes" id="UP001365781"/>
    </source>
</evidence>
<keyword evidence="4" id="KW-1185">Reference proteome</keyword>
<dbReference type="RefSeq" id="WP_336543551.1">
    <property type="nucleotide sequence ID" value="NZ_JBBAYL010000057.1"/>
</dbReference>
<reference evidence="3 4" key="1">
    <citation type="submission" date="2024-03" db="EMBL/GenBank/DDBJ databases">
        <title>First Report of Pectobacterium brasiliscabiei causing potato scab in china.</title>
        <authorList>
            <person name="Handique U."/>
        </authorList>
    </citation>
    <scope>NUCLEOTIDE SEQUENCE [LARGE SCALE GENOMIC DNA]</scope>
    <source>
        <strain evidence="3 4">ZRIMU1503</strain>
    </source>
</reference>
<keyword evidence="2" id="KW-0472">Membrane</keyword>
<feature type="compositionally biased region" description="Basic residues" evidence="1">
    <location>
        <begin position="62"/>
        <end position="80"/>
    </location>
</feature>
<keyword evidence="2" id="KW-0812">Transmembrane</keyword>
<feature type="transmembrane region" description="Helical" evidence="2">
    <location>
        <begin position="7"/>
        <end position="29"/>
    </location>
</feature>
<evidence type="ECO:0000256" key="1">
    <source>
        <dbReference type="SAM" id="MobiDB-lite"/>
    </source>
</evidence>
<protein>
    <recommendedName>
        <fullName evidence="5">Integral membrane protein</fullName>
    </recommendedName>
</protein>
<sequence length="102" mass="11424">MTSRRRVWRLAVSLTVWWALIALVLWLVGKALDQPATLPQSIASAAFLAAIGETGDWLRRRRRADRLTKRRKPAPARHRPPGGQLPDTSRCPAFRPPSSPPP</sequence>
<evidence type="ECO:0000313" key="3">
    <source>
        <dbReference type="EMBL" id="MEI5616996.1"/>
    </source>
</evidence>